<evidence type="ECO:0000313" key="2">
    <source>
        <dbReference type="Proteomes" id="UP000192393"/>
    </source>
</evidence>
<name>A0A1W2AQT1_9FLAO</name>
<protein>
    <submittedName>
        <fullName evidence="1">Uncharacterized protein</fullName>
    </submittedName>
</protein>
<dbReference type="Proteomes" id="UP000192393">
    <property type="component" value="Unassembled WGS sequence"/>
</dbReference>
<dbReference type="STRING" id="1434700.SAMN06296427_1054"/>
<gene>
    <name evidence="1" type="ORF">SAMN06296427_1054</name>
</gene>
<dbReference type="EMBL" id="FWXS01000005">
    <property type="protein sequence ID" value="SMC62882.1"/>
    <property type="molecule type" value="Genomic_DNA"/>
</dbReference>
<accession>A0A1W2AQT1</accession>
<dbReference type="RefSeq" id="WP_084017213.1">
    <property type="nucleotide sequence ID" value="NZ_FWXS01000005.1"/>
</dbReference>
<dbReference type="AlphaFoldDB" id="A0A1W2AQT1"/>
<organism evidence="1 2">
    <name type="scientific">Moheibacter sediminis</name>
    <dbReference type="NCBI Taxonomy" id="1434700"/>
    <lineage>
        <taxon>Bacteria</taxon>
        <taxon>Pseudomonadati</taxon>
        <taxon>Bacteroidota</taxon>
        <taxon>Flavobacteriia</taxon>
        <taxon>Flavobacteriales</taxon>
        <taxon>Weeksellaceae</taxon>
        <taxon>Moheibacter</taxon>
    </lineage>
</organism>
<sequence>MKTLYLVCLALAILSCKDTSDKSEDVTTNPESLNADAAEQLWMDKIADVDWMENDKPGHKIRVGKPTIQNGIATGEFQESYSGMLNVCKYESPSEGILNMQIIKTIRDGVAEKRTGEFIFKYNLLDNGNTLVLNHSDGRTLHYTRSQNSNPVKETAIESGSNNSKNQLWMDKIATDDWKNVMNHQIVRFGKPTQHGDIIKGEVEMHEESFTQVFKYERVPDGEIKCKLIRFKIKGDQDFTEENSSGKEFDFSFKTELLDDGNTLVLNHSNGNTYRYKH</sequence>
<evidence type="ECO:0000313" key="1">
    <source>
        <dbReference type="EMBL" id="SMC62882.1"/>
    </source>
</evidence>
<proteinExistence type="predicted"/>
<dbReference type="PROSITE" id="PS51257">
    <property type="entry name" value="PROKAR_LIPOPROTEIN"/>
    <property type="match status" value="1"/>
</dbReference>
<reference evidence="1 2" key="1">
    <citation type="submission" date="2017-04" db="EMBL/GenBank/DDBJ databases">
        <authorList>
            <person name="Afonso C.L."/>
            <person name="Miller P.J."/>
            <person name="Scott M.A."/>
            <person name="Spackman E."/>
            <person name="Goraichik I."/>
            <person name="Dimitrov K.M."/>
            <person name="Suarez D.L."/>
            <person name="Swayne D.E."/>
        </authorList>
    </citation>
    <scope>NUCLEOTIDE SEQUENCE [LARGE SCALE GENOMIC DNA]</scope>
    <source>
        <strain evidence="1 2">CGMCC 1.12708</strain>
    </source>
</reference>
<keyword evidence="2" id="KW-1185">Reference proteome</keyword>